<comment type="caution">
    <text evidence="1">The sequence shown here is derived from an EMBL/GenBank/DDBJ whole genome shotgun (WGS) entry which is preliminary data.</text>
</comment>
<name>A0A9P5PCF7_9AGAR</name>
<sequence>MLSSALASPSQASTAKRATCTVDSAATVSDLTDCISVVITAFSTPSGNTLEIKVQLFFAASSVMVRVIKAGSIGSIWCFRHNVWFRRYG</sequence>
<proteinExistence type="predicted"/>
<reference evidence="1" key="1">
    <citation type="submission" date="2020-11" db="EMBL/GenBank/DDBJ databases">
        <authorList>
            <consortium name="DOE Joint Genome Institute"/>
            <person name="Ahrendt S."/>
            <person name="Riley R."/>
            <person name="Andreopoulos W."/>
            <person name="Labutti K."/>
            <person name="Pangilinan J."/>
            <person name="Ruiz-Duenas F.J."/>
            <person name="Barrasa J.M."/>
            <person name="Sanchez-Garcia M."/>
            <person name="Camarero S."/>
            <person name="Miyauchi S."/>
            <person name="Serrano A."/>
            <person name="Linde D."/>
            <person name="Babiker R."/>
            <person name="Drula E."/>
            <person name="Ayuso-Fernandez I."/>
            <person name="Pacheco R."/>
            <person name="Padilla G."/>
            <person name="Ferreira P."/>
            <person name="Barriuso J."/>
            <person name="Kellner H."/>
            <person name="Castanera R."/>
            <person name="Alfaro M."/>
            <person name="Ramirez L."/>
            <person name="Pisabarro A.G."/>
            <person name="Kuo A."/>
            <person name="Tritt A."/>
            <person name="Lipzen A."/>
            <person name="He G."/>
            <person name="Yan M."/>
            <person name="Ng V."/>
            <person name="Cullen D."/>
            <person name="Martin F."/>
            <person name="Rosso M.-N."/>
            <person name="Henrissat B."/>
            <person name="Hibbett D."/>
            <person name="Martinez A.T."/>
            <person name="Grigoriev I.V."/>
        </authorList>
    </citation>
    <scope>NUCLEOTIDE SEQUENCE</scope>
    <source>
        <strain evidence="1">AH 40177</strain>
    </source>
</reference>
<protein>
    <submittedName>
        <fullName evidence="1">Uncharacterized protein</fullName>
    </submittedName>
</protein>
<accession>A0A9P5PCF7</accession>
<keyword evidence="2" id="KW-1185">Reference proteome</keyword>
<organism evidence="1 2">
    <name type="scientific">Rhodocollybia butyracea</name>
    <dbReference type="NCBI Taxonomy" id="206335"/>
    <lineage>
        <taxon>Eukaryota</taxon>
        <taxon>Fungi</taxon>
        <taxon>Dikarya</taxon>
        <taxon>Basidiomycota</taxon>
        <taxon>Agaricomycotina</taxon>
        <taxon>Agaricomycetes</taxon>
        <taxon>Agaricomycetidae</taxon>
        <taxon>Agaricales</taxon>
        <taxon>Marasmiineae</taxon>
        <taxon>Omphalotaceae</taxon>
        <taxon>Rhodocollybia</taxon>
    </lineage>
</organism>
<dbReference type="Proteomes" id="UP000772434">
    <property type="component" value="Unassembled WGS sequence"/>
</dbReference>
<dbReference type="OrthoDB" id="1546079at2759"/>
<dbReference type="EMBL" id="JADNRY010000294">
    <property type="protein sequence ID" value="KAF9059560.1"/>
    <property type="molecule type" value="Genomic_DNA"/>
</dbReference>
<evidence type="ECO:0000313" key="1">
    <source>
        <dbReference type="EMBL" id="KAF9059560.1"/>
    </source>
</evidence>
<evidence type="ECO:0000313" key="2">
    <source>
        <dbReference type="Proteomes" id="UP000772434"/>
    </source>
</evidence>
<dbReference type="AlphaFoldDB" id="A0A9P5PCF7"/>
<gene>
    <name evidence="1" type="ORF">BDP27DRAFT_1453230</name>
</gene>